<dbReference type="EMBL" id="BAABKQ010000001">
    <property type="protein sequence ID" value="GAA4820017.1"/>
    <property type="molecule type" value="Genomic_DNA"/>
</dbReference>
<comment type="caution">
    <text evidence="2">The sequence shown here is derived from an EMBL/GenBank/DDBJ whole genome shotgun (WGS) entry which is preliminary data.</text>
</comment>
<dbReference type="SUPFAM" id="SSF51735">
    <property type="entry name" value="NAD(P)-binding Rossmann-fold domains"/>
    <property type="match status" value="1"/>
</dbReference>
<dbReference type="InterPro" id="IPR050177">
    <property type="entry name" value="Lipid_A_modif_metabolic_enz"/>
</dbReference>
<dbReference type="PANTHER" id="PTHR43245:SF52">
    <property type="entry name" value="NAD-DEPENDENT EPIMERASE_DEHYDRATASE"/>
    <property type="match status" value="1"/>
</dbReference>
<dbReference type="InterPro" id="IPR001509">
    <property type="entry name" value="Epimerase_deHydtase"/>
</dbReference>
<name>A0ABP9CVQ7_9ACTN</name>
<dbReference type="Gene3D" id="3.40.50.720">
    <property type="entry name" value="NAD(P)-binding Rossmann-like Domain"/>
    <property type="match status" value="1"/>
</dbReference>
<protein>
    <submittedName>
        <fullName evidence="2">SDR family oxidoreductase</fullName>
    </submittedName>
</protein>
<accession>A0ABP9CVQ7</accession>
<proteinExistence type="predicted"/>
<dbReference type="Pfam" id="PF01370">
    <property type="entry name" value="Epimerase"/>
    <property type="match status" value="1"/>
</dbReference>
<reference evidence="3" key="1">
    <citation type="journal article" date="2019" name="Int. J. Syst. Evol. Microbiol.">
        <title>The Global Catalogue of Microorganisms (GCM) 10K type strain sequencing project: providing services to taxonomists for standard genome sequencing and annotation.</title>
        <authorList>
            <consortium name="The Broad Institute Genomics Platform"/>
            <consortium name="The Broad Institute Genome Sequencing Center for Infectious Disease"/>
            <person name="Wu L."/>
            <person name="Ma J."/>
        </authorList>
    </citation>
    <scope>NUCLEOTIDE SEQUENCE [LARGE SCALE GENOMIC DNA]</scope>
    <source>
        <strain evidence="3">JCM 18542</strain>
    </source>
</reference>
<evidence type="ECO:0000313" key="2">
    <source>
        <dbReference type="EMBL" id="GAA4820017.1"/>
    </source>
</evidence>
<dbReference type="InterPro" id="IPR036291">
    <property type="entry name" value="NAD(P)-bd_dom_sf"/>
</dbReference>
<feature type="domain" description="NAD-dependent epimerase/dehydratase" evidence="1">
    <location>
        <begin position="34"/>
        <end position="220"/>
    </location>
</feature>
<dbReference type="PANTHER" id="PTHR43245">
    <property type="entry name" value="BIFUNCTIONAL POLYMYXIN RESISTANCE PROTEIN ARNA"/>
    <property type="match status" value="1"/>
</dbReference>
<dbReference type="Proteomes" id="UP001500839">
    <property type="component" value="Unassembled WGS sequence"/>
</dbReference>
<evidence type="ECO:0000313" key="3">
    <source>
        <dbReference type="Proteomes" id="UP001500839"/>
    </source>
</evidence>
<organism evidence="2 3">
    <name type="scientific">Tomitella cavernea</name>
    <dbReference type="NCBI Taxonomy" id="1387982"/>
    <lineage>
        <taxon>Bacteria</taxon>
        <taxon>Bacillati</taxon>
        <taxon>Actinomycetota</taxon>
        <taxon>Actinomycetes</taxon>
        <taxon>Mycobacteriales</taxon>
        <taxon>Tomitella</taxon>
    </lineage>
</organism>
<sequence length="374" mass="40762">MHAGRRAEYGRRRVVAAILYVMSETDAPREPRVVLVTGASRFLGGSLAAMLAARPTIERVIAVDCLAPSKNMLRRLGRAEFVRADIRNPMIGKIIRGAEVDTVVHTDVHSRPGEAGGRAVMKDMNVIGALHLFAACQKAPTVRRLVVRSTSAVYGYSPRNPARFGEEMAPKNPPRGGFSRDSVEIESYARGAGRRRVDLQVSILRFAPLIGVRMDTELTRYFGAVLVPNVLGYDPRIQLLHEDDALGVLECAVTAAAYGTFNVAGDGTMSGAQATRRAGRLGIPLPSPMLAMVGSALRAARVVDYSQEELGFLSQGVVLDTTRMRTELGFTPRWSTVDALDDFVRGRSLDPVIDPAMVRGWEERLTALARRLPV</sequence>
<keyword evidence="3" id="KW-1185">Reference proteome</keyword>
<evidence type="ECO:0000259" key="1">
    <source>
        <dbReference type="Pfam" id="PF01370"/>
    </source>
</evidence>
<gene>
    <name evidence="2" type="ORF">GCM10023353_29700</name>
</gene>